<protein>
    <submittedName>
        <fullName evidence="9">TraM recognition domain-containing protein</fullName>
    </submittedName>
</protein>
<dbReference type="InterPro" id="IPR032689">
    <property type="entry name" value="TraG-D_C"/>
</dbReference>
<dbReference type="Pfam" id="PF02534">
    <property type="entry name" value="T4SS-DNA_transf"/>
    <property type="match status" value="1"/>
</dbReference>
<dbReference type="InterPro" id="IPR003688">
    <property type="entry name" value="TraG/VirD4"/>
</dbReference>
<accession>A0ABY6P5U1</accession>
<dbReference type="PANTHER" id="PTHR37937">
    <property type="entry name" value="CONJUGATIVE TRANSFER: DNA TRANSPORT"/>
    <property type="match status" value="1"/>
</dbReference>
<evidence type="ECO:0000256" key="6">
    <source>
        <dbReference type="ARBA" id="ARBA00023136"/>
    </source>
</evidence>
<keyword evidence="6 7" id="KW-0472">Membrane</keyword>
<dbReference type="InterPro" id="IPR051539">
    <property type="entry name" value="T4SS-coupling_protein"/>
</dbReference>
<gene>
    <name evidence="9" type="ORF">RHODO2019_18700</name>
</gene>
<evidence type="ECO:0000256" key="4">
    <source>
        <dbReference type="ARBA" id="ARBA00022692"/>
    </source>
</evidence>
<evidence type="ECO:0000256" key="3">
    <source>
        <dbReference type="ARBA" id="ARBA00022475"/>
    </source>
</evidence>
<comment type="similarity">
    <text evidence="2">Belongs to the VirD4/TraG family.</text>
</comment>
<evidence type="ECO:0000256" key="2">
    <source>
        <dbReference type="ARBA" id="ARBA00008806"/>
    </source>
</evidence>
<dbReference type="RefSeq" id="WP_265385126.1">
    <property type="nucleotide sequence ID" value="NZ_CP110617.1"/>
</dbReference>
<feature type="transmembrane region" description="Helical" evidence="7">
    <location>
        <begin position="65"/>
        <end position="88"/>
    </location>
</feature>
<sequence>MSAPTRNPDRLWLWIAVAVVAVIGLLGVLWAAVYAGAGNAGQPTPGGPVTLVVDLATGTRAWPGGISTVLAIGVPLLVVVLAVAWWLVFGTTTRARVDPAAKDLARPRDLAGLTPTAVKASAATLRPGADLTDPGSWGVLLGVTLGGRVPLRMDWESVAVCVAGPRVGKSMSLAIPALVAAPGPAVATSNKADLHDATRSLRMARGRVWVFDPQNIASTEPASAWWVNLLASVYSPATAERLAGHLADGNTDPGATPDAYFEPEGRSLLATYILAAAVSGGDLLHVLHWITSASSDVPHRLLAQHDQPAAAATARRYLEITPKQRDGLFGTAAKMIRVLTEPAYSQWVTPPVRVTFTEDAGRLVAVPQAPWRDQVPEFDPLGFVTSTGDTLYALSIEGRAAATSLTTALTAMLFDAGQLAATRTPTRRLATPLLFVLDEAANVCRIRALPDLYSHFGSRGMPVITILQSWSQGCEVFGEAGMRKLWSAANAKLYLGGVSEAGFLRDLSAVVGEHDVQRWSTSSSRNGGSRSQSWSREPILSVAQLQALDRGRAVLLTSGNPAALIATVPWTHGPDADNIRASLAYWAPDAETADTRVARGWGPA</sequence>
<reference evidence="9" key="1">
    <citation type="submission" date="2022-10" db="EMBL/GenBank/DDBJ databases">
        <title>Rhodococcus sp.75.</title>
        <authorList>
            <person name="Sun M."/>
        </authorList>
    </citation>
    <scope>NUCLEOTIDE SEQUENCE</scope>
    <source>
        <strain evidence="9">75</strain>
        <plasmid evidence="9">unnamed2</plasmid>
    </source>
</reference>
<keyword evidence="10" id="KW-1185">Reference proteome</keyword>
<evidence type="ECO:0000259" key="8">
    <source>
        <dbReference type="Pfam" id="PF12696"/>
    </source>
</evidence>
<keyword evidence="9" id="KW-0614">Plasmid</keyword>
<evidence type="ECO:0000256" key="1">
    <source>
        <dbReference type="ARBA" id="ARBA00004651"/>
    </source>
</evidence>
<keyword evidence="4 7" id="KW-0812">Transmembrane</keyword>
<comment type="subcellular location">
    <subcellularLocation>
        <location evidence="1">Cell membrane</location>
        <topology evidence="1">Multi-pass membrane protein</topology>
    </subcellularLocation>
</comment>
<proteinExistence type="inferred from homology"/>
<dbReference type="PANTHER" id="PTHR37937:SF1">
    <property type="entry name" value="CONJUGATIVE TRANSFER: DNA TRANSPORT"/>
    <property type="match status" value="1"/>
</dbReference>
<evidence type="ECO:0000313" key="9">
    <source>
        <dbReference type="EMBL" id="UZJ27022.1"/>
    </source>
</evidence>
<dbReference type="Pfam" id="PF12696">
    <property type="entry name" value="TraG-D_C"/>
    <property type="match status" value="1"/>
</dbReference>
<keyword evidence="5 7" id="KW-1133">Transmembrane helix</keyword>
<feature type="transmembrane region" description="Helical" evidence="7">
    <location>
        <begin position="12"/>
        <end position="35"/>
    </location>
</feature>
<feature type="domain" description="TraD/TraG TraM recognition site" evidence="8">
    <location>
        <begin position="432"/>
        <end position="549"/>
    </location>
</feature>
<keyword evidence="3" id="KW-1003">Cell membrane</keyword>
<organism evidence="9 10">
    <name type="scientific">Rhodococcus antarcticus</name>
    <dbReference type="NCBI Taxonomy" id="2987751"/>
    <lineage>
        <taxon>Bacteria</taxon>
        <taxon>Bacillati</taxon>
        <taxon>Actinomycetota</taxon>
        <taxon>Actinomycetes</taxon>
        <taxon>Mycobacteriales</taxon>
        <taxon>Nocardiaceae</taxon>
        <taxon>Rhodococcus</taxon>
    </lineage>
</organism>
<dbReference type="EMBL" id="CP110617">
    <property type="protein sequence ID" value="UZJ27022.1"/>
    <property type="molecule type" value="Genomic_DNA"/>
</dbReference>
<dbReference type="CDD" id="cd01127">
    <property type="entry name" value="TrwB_TraG_TraD_VirD4"/>
    <property type="match status" value="1"/>
</dbReference>
<dbReference type="Proteomes" id="UP001164965">
    <property type="component" value="Plasmid unnamed2"/>
</dbReference>
<dbReference type="Gene3D" id="3.40.50.300">
    <property type="entry name" value="P-loop containing nucleotide triphosphate hydrolases"/>
    <property type="match status" value="1"/>
</dbReference>
<name>A0ABY6P5U1_9NOCA</name>
<geneLocation type="plasmid" evidence="9 10">
    <name>unnamed2</name>
</geneLocation>
<evidence type="ECO:0000313" key="10">
    <source>
        <dbReference type="Proteomes" id="UP001164965"/>
    </source>
</evidence>
<evidence type="ECO:0000256" key="5">
    <source>
        <dbReference type="ARBA" id="ARBA00022989"/>
    </source>
</evidence>
<dbReference type="InterPro" id="IPR027417">
    <property type="entry name" value="P-loop_NTPase"/>
</dbReference>
<dbReference type="SUPFAM" id="SSF52540">
    <property type="entry name" value="P-loop containing nucleoside triphosphate hydrolases"/>
    <property type="match status" value="1"/>
</dbReference>
<evidence type="ECO:0000256" key="7">
    <source>
        <dbReference type="SAM" id="Phobius"/>
    </source>
</evidence>